<dbReference type="SMART" id="SM00850">
    <property type="entry name" value="LytTR"/>
    <property type="match status" value="1"/>
</dbReference>
<dbReference type="InterPro" id="IPR007492">
    <property type="entry name" value="LytTR_DNA-bd_dom"/>
</dbReference>
<feature type="domain" description="Response regulatory" evidence="2">
    <location>
        <begin position="6"/>
        <end position="117"/>
    </location>
</feature>
<dbReference type="InterPro" id="IPR001789">
    <property type="entry name" value="Sig_transdc_resp-reg_receiver"/>
</dbReference>
<keyword evidence="1" id="KW-0597">Phosphoprotein</keyword>
<dbReference type="SMART" id="SM00448">
    <property type="entry name" value="REC"/>
    <property type="match status" value="1"/>
</dbReference>
<feature type="modified residue" description="4-aspartylphosphate" evidence="1">
    <location>
        <position position="57"/>
    </location>
</feature>
<accession>A0A127VA53</accession>
<dbReference type="Gene3D" id="2.40.50.1020">
    <property type="entry name" value="LytTr DNA-binding domain"/>
    <property type="match status" value="1"/>
</dbReference>
<dbReference type="Pfam" id="PF00072">
    <property type="entry name" value="Response_reg"/>
    <property type="match status" value="1"/>
</dbReference>
<dbReference type="PANTHER" id="PTHR37299">
    <property type="entry name" value="TRANSCRIPTIONAL REGULATOR-RELATED"/>
    <property type="match status" value="1"/>
</dbReference>
<dbReference type="FunFam" id="3.40.50.2300:FF:000051">
    <property type="entry name" value="Two-component response regulator yehT"/>
    <property type="match status" value="1"/>
</dbReference>
<dbReference type="InterPro" id="IPR046947">
    <property type="entry name" value="LytR-like"/>
</dbReference>
<sequence length="251" mass="28764">MGKHWTTIIIDDEELARKRLKRLLAVHDCIHIVGEAANGAEGLQQIEKLNPDLVFLDIEMPVLNGFEMLSRLAKSPKVIFTTAYDQYAVKAFEEESVDYLLKPIEDERLAKAVNRLQTQQQEPDYTIPLDLLMRQLKIKKEVKTLTVKIGDRILLVKIQDLVYIDAEEKYVFLNTIDGKRSLTDFTITALAEKLPDQFVRINRSTIINSDLIKEIKRGFNGAFFFIMNDAECTKLNSSRSFGPALKDIFDI</sequence>
<gene>
    <name evidence="4" type="ORF">AY601_1272</name>
</gene>
<evidence type="ECO:0000313" key="5">
    <source>
        <dbReference type="Proteomes" id="UP000071561"/>
    </source>
</evidence>
<dbReference type="EMBL" id="CP014504">
    <property type="protein sequence ID" value="AMP98194.1"/>
    <property type="molecule type" value="Genomic_DNA"/>
</dbReference>
<name>A0A127VA53_9SPHI</name>
<dbReference type="OrthoDB" id="9787344at2"/>
<dbReference type="Proteomes" id="UP000071561">
    <property type="component" value="Chromosome"/>
</dbReference>
<dbReference type="PROSITE" id="PS50930">
    <property type="entry name" value="HTH_LYTTR"/>
    <property type="match status" value="1"/>
</dbReference>
<feature type="domain" description="HTH LytTR-type" evidence="3">
    <location>
        <begin position="145"/>
        <end position="251"/>
    </location>
</feature>
<protein>
    <submittedName>
        <fullName evidence="4">Two-component response regulator</fullName>
    </submittedName>
</protein>
<dbReference type="PATRIC" id="fig|188932.3.peg.1323"/>
<dbReference type="GO" id="GO:0003677">
    <property type="term" value="F:DNA binding"/>
    <property type="evidence" value="ECO:0007669"/>
    <property type="project" value="InterPro"/>
</dbReference>
<dbReference type="Pfam" id="PF04397">
    <property type="entry name" value="LytTR"/>
    <property type="match status" value="1"/>
</dbReference>
<dbReference type="AlphaFoldDB" id="A0A127VA53"/>
<keyword evidence="5" id="KW-1185">Reference proteome</keyword>
<organism evidence="4 5">
    <name type="scientific">Pedobacter cryoconitis</name>
    <dbReference type="NCBI Taxonomy" id="188932"/>
    <lineage>
        <taxon>Bacteria</taxon>
        <taxon>Pseudomonadati</taxon>
        <taxon>Bacteroidota</taxon>
        <taxon>Sphingobacteriia</taxon>
        <taxon>Sphingobacteriales</taxon>
        <taxon>Sphingobacteriaceae</taxon>
        <taxon>Pedobacter</taxon>
    </lineage>
</organism>
<evidence type="ECO:0000256" key="1">
    <source>
        <dbReference type="PROSITE-ProRule" id="PRU00169"/>
    </source>
</evidence>
<evidence type="ECO:0000313" key="4">
    <source>
        <dbReference type="EMBL" id="AMP98194.1"/>
    </source>
</evidence>
<dbReference type="GO" id="GO:0000156">
    <property type="term" value="F:phosphorelay response regulator activity"/>
    <property type="evidence" value="ECO:0007669"/>
    <property type="project" value="InterPro"/>
</dbReference>
<dbReference type="CDD" id="cd17532">
    <property type="entry name" value="REC_LytTR_AlgR-like"/>
    <property type="match status" value="1"/>
</dbReference>
<dbReference type="PROSITE" id="PS50110">
    <property type="entry name" value="RESPONSE_REGULATORY"/>
    <property type="match status" value="1"/>
</dbReference>
<evidence type="ECO:0000259" key="3">
    <source>
        <dbReference type="PROSITE" id="PS50930"/>
    </source>
</evidence>
<dbReference type="RefSeq" id="WP_068398041.1">
    <property type="nucleotide sequence ID" value="NZ_CP014504.1"/>
</dbReference>
<proteinExistence type="predicted"/>
<evidence type="ECO:0000259" key="2">
    <source>
        <dbReference type="PROSITE" id="PS50110"/>
    </source>
</evidence>
<dbReference type="PANTHER" id="PTHR37299:SF1">
    <property type="entry name" value="STAGE 0 SPORULATION PROTEIN A HOMOLOG"/>
    <property type="match status" value="1"/>
</dbReference>
<dbReference type="InterPro" id="IPR011006">
    <property type="entry name" value="CheY-like_superfamily"/>
</dbReference>
<dbReference type="Gene3D" id="3.40.50.2300">
    <property type="match status" value="1"/>
</dbReference>
<dbReference type="SUPFAM" id="SSF52172">
    <property type="entry name" value="CheY-like"/>
    <property type="match status" value="1"/>
</dbReference>
<dbReference type="KEGG" id="pcm:AY601_1272"/>
<reference evidence="4 5" key="1">
    <citation type="submission" date="2016-03" db="EMBL/GenBank/DDBJ databases">
        <title>Complete genome sequence of Pedobacter cryoconitis PAMC 27485.</title>
        <authorList>
            <person name="Lee J."/>
            <person name="Kim O.-S."/>
        </authorList>
    </citation>
    <scope>NUCLEOTIDE SEQUENCE [LARGE SCALE GENOMIC DNA]</scope>
    <source>
        <strain evidence="4 5">PAMC 27485</strain>
    </source>
</reference>